<dbReference type="GO" id="GO:0018104">
    <property type="term" value="P:peptidoglycan-protein cross-linking"/>
    <property type="evidence" value="ECO:0007669"/>
    <property type="project" value="TreeGrafter"/>
</dbReference>
<dbReference type="PANTHER" id="PTHR30582">
    <property type="entry name" value="L,D-TRANSPEPTIDASE"/>
    <property type="match status" value="1"/>
</dbReference>
<dbReference type="GO" id="GO:0008360">
    <property type="term" value="P:regulation of cell shape"/>
    <property type="evidence" value="ECO:0007669"/>
    <property type="project" value="UniProtKB-UniRule"/>
</dbReference>
<dbReference type="EMBL" id="MEUJ01000002">
    <property type="protein sequence ID" value="OGC40939.1"/>
    <property type="molecule type" value="Genomic_DNA"/>
</dbReference>
<comment type="pathway">
    <text evidence="1 6">Cell wall biogenesis; peptidoglycan biosynthesis.</text>
</comment>
<organism evidence="8 9">
    <name type="scientific">candidate division WOR-1 bacterium RIFOXYC2_FULL_46_14</name>
    <dbReference type="NCBI Taxonomy" id="1802587"/>
    <lineage>
        <taxon>Bacteria</taxon>
        <taxon>Bacillati</taxon>
        <taxon>Saganbacteria</taxon>
    </lineage>
</organism>
<evidence type="ECO:0000259" key="7">
    <source>
        <dbReference type="PROSITE" id="PS52029"/>
    </source>
</evidence>
<dbReference type="InterPro" id="IPR005490">
    <property type="entry name" value="LD_TPept_cat_dom"/>
</dbReference>
<proteinExistence type="predicted"/>
<dbReference type="Proteomes" id="UP000179242">
    <property type="component" value="Unassembled WGS sequence"/>
</dbReference>
<dbReference type="PROSITE" id="PS52029">
    <property type="entry name" value="LD_TPASE"/>
    <property type="match status" value="1"/>
</dbReference>
<dbReference type="GO" id="GO:0016740">
    <property type="term" value="F:transferase activity"/>
    <property type="evidence" value="ECO:0007669"/>
    <property type="project" value="UniProtKB-KW"/>
</dbReference>
<keyword evidence="4 6" id="KW-0573">Peptidoglycan synthesis</keyword>
<dbReference type="GO" id="GO:0071555">
    <property type="term" value="P:cell wall organization"/>
    <property type="evidence" value="ECO:0007669"/>
    <property type="project" value="UniProtKB-UniRule"/>
</dbReference>
<dbReference type="Pfam" id="PF03734">
    <property type="entry name" value="YkuD"/>
    <property type="match status" value="1"/>
</dbReference>
<name>A0A1F4U7T2_UNCSA</name>
<evidence type="ECO:0000256" key="1">
    <source>
        <dbReference type="ARBA" id="ARBA00004752"/>
    </source>
</evidence>
<dbReference type="Gene3D" id="2.40.440.10">
    <property type="entry name" value="L,D-transpeptidase catalytic domain-like"/>
    <property type="match status" value="1"/>
</dbReference>
<feature type="active site" description="Proton donor/acceptor" evidence="6">
    <location>
        <position position="123"/>
    </location>
</feature>
<feature type="domain" description="L,D-TPase catalytic" evidence="7">
    <location>
        <begin position="52"/>
        <end position="179"/>
    </location>
</feature>
<dbReference type="CDD" id="cd16913">
    <property type="entry name" value="YkuD_like"/>
    <property type="match status" value="1"/>
</dbReference>
<evidence type="ECO:0000256" key="4">
    <source>
        <dbReference type="ARBA" id="ARBA00022984"/>
    </source>
</evidence>
<evidence type="ECO:0000256" key="2">
    <source>
        <dbReference type="ARBA" id="ARBA00022679"/>
    </source>
</evidence>
<dbReference type="GO" id="GO:0005576">
    <property type="term" value="C:extracellular region"/>
    <property type="evidence" value="ECO:0007669"/>
    <property type="project" value="TreeGrafter"/>
</dbReference>
<evidence type="ECO:0000256" key="3">
    <source>
        <dbReference type="ARBA" id="ARBA00022960"/>
    </source>
</evidence>
<dbReference type="InterPro" id="IPR050979">
    <property type="entry name" value="LD-transpeptidase"/>
</dbReference>
<protein>
    <recommendedName>
        <fullName evidence="7">L,D-TPase catalytic domain-containing protein</fullName>
    </recommendedName>
</protein>
<dbReference type="UniPathway" id="UPA00219"/>
<keyword evidence="3 6" id="KW-0133">Cell shape</keyword>
<evidence type="ECO:0000313" key="9">
    <source>
        <dbReference type="Proteomes" id="UP000179242"/>
    </source>
</evidence>
<accession>A0A1F4U7T2</accession>
<reference evidence="8 9" key="1">
    <citation type="journal article" date="2016" name="Nat. Commun.">
        <title>Thousands of microbial genomes shed light on interconnected biogeochemical processes in an aquifer system.</title>
        <authorList>
            <person name="Anantharaman K."/>
            <person name="Brown C.T."/>
            <person name="Hug L.A."/>
            <person name="Sharon I."/>
            <person name="Castelle C.J."/>
            <person name="Probst A.J."/>
            <person name="Thomas B.C."/>
            <person name="Singh A."/>
            <person name="Wilkins M.J."/>
            <person name="Karaoz U."/>
            <person name="Brodie E.L."/>
            <person name="Williams K.H."/>
            <person name="Hubbard S.S."/>
            <person name="Banfield J.F."/>
        </authorList>
    </citation>
    <scope>NUCLEOTIDE SEQUENCE [LARGE SCALE GENOMIC DNA]</scope>
</reference>
<keyword evidence="5 6" id="KW-0961">Cell wall biogenesis/degradation</keyword>
<comment type="caution">
    <text evidence="8">The sequence shown here is derived from an EMBL/GenBank/DDBJ whole genome shotgun (WGS) entry which is preliminary data.</text>
</comment>
<gene>
    <name evidence="8" type="ORF">A2438_01455</name>
</gene>
<dbReference type="SUPFAM" id="SSF141523">
    <property type="entry name" value="L,D-transpeptidase catalytic domain-like"/>
    <property type="match status" value="1"/>
</dbReference>
<sequence length="179" mass="20086">MKQTLLVTLIIAVIALASQFGLGIAVPDLPDGTIISTDSDVVSFVEKHKDKECLVVDKDKHLLYYVRNGRLVKNFPVPIAIGMGGFYKTPSGEFKIDGKNPNSRFTKFLKLNIPYSIAPYGIHAGPTYLAKKYEKLELQYPGERFVTKKDDTRGCVAVETSVMRYLFERIEEETPVLIL</sequence>
<dbReference type="InterPro" id="IPR038063">
    <property type="entry name" value="Transpep_catalytic_dom"/>
</dbReference>
<feature type="active site" description="Nucleophile" evidence="6">
    <location>
        <position position="155"/>
    </location>
</feature>
<evidence type="ECO:0000256" key="6">
    <source>
        <dbReference type="PROSITE-ProRule" id="PRU01373"/>
    </source>
</evidence>
<evidence type="ECO:0000313" key="8">
    <source>
        <dbReference type="EMBL" id="OGC40939.1"/>
    </source>
</evidence>
<keyword evidence="2" id="KW-0808">Transferase</keyword>
<dbReference type="GO" id="GO:0071972">
    <property type="term" value="F:peptidoglycan L,D-transpeptidase activity"/>
    <property type="evidence" value="ECO:0007669"/>
    <property type="project" value="TreeGrafter"/>
</dbReference>
<dbReference type="AlphaFoldDB" id="A0A1F4U7T2"/>
<evidence type="ECO:0000256" key="5">
    <source>
        <dbReference type="ARBA" id="ARBA00023316"/>
    </source>
</evidence>